<keyword evidence="3" id="KW-0378">Hydrolase</keyword>
<dbReference type="InterPro" id="IPR036928">
    <property type="entry name" value="AS_sf"/>
</dbReference>
<protein>
    <submittedName>
        <fullName evidence="3">Amidase</fullName>
        <ecNumber evidence="3">3.5.1.4</ecNumber>
    </submittedName>
</protein>
<organism evidence="3 4">
    <name type="scientific">Haloechinothrix salitolerans</name>
    <dbReference type="NCBI Taxonomy" id="926830"/>
    <lineage>
        <taxon>Bacteria</taxon>
        <taxon>Bacillati</taxon>
        <taxon>Actinomycetota</taxon>
        <taxon>Actinomycetes</taxon>
        <taxon>Pseudonocardiales</taxon>
        <taxon>Pseudonocardiaceae</taxon>
        <taxon>Haloechinothrix</taxon>
    </lineage>
</organism>
<keyword evidence="4" id="KW-1185">Reference proteome</keyword>
<dbReference type="GO" id="GO:0004040">
    <property type="term" value="F:amidase activity"/>
    <property type="evidence" value="ECO:0007669"/>
    <property type="project" value="UniProtKB-EC"/>
</dbReference>
<comment type="similarity">
    <text evidence="1">Belongs to the amidase family.</text>
</comment>
<evidence type="ECO:0000313" key="4">
    <source>
        <dbReference type="Proteomes" id="UP001596337"/>
    </source>
</evidence>
<dbReference type="Pfam" id="PF01425">
    <property type="entry name" value="Amidase"/>
    <property type="match status" value="1"/>
</dbReference>
<dbReference type="InterPro" id="IPR023631">
    <property type="entry name" value="Amidase_dom"/>
</dbReference>
<dbReference type="EC" id="3.5.1.4" evidence="3"/>
<dbReference type="Gene3D" id="3.90.1300.10">
    <property type="entry name" value="Amidase signature (AS) domain"/>
    <property type="match status" value="1"/>
</dbReference>
<dbReference type="NCBIfam" id="NF009119">
    <property type="entry name" value="PRK12470.1"/>
    <property type="match status" value="1"/>
</dbReference>
<dbReference type="InterPro" id="IPR020556">
    <property type="entry name" value="Amidase_CS"/>
</dbReference>
<evidence type="ECO:0000256" key="1">
    <source>
        <dbReference type="ARBA" id="ARBA00009199"/>
    </source>
</evidence>
<dbReference type="PANTHER" id="PTHR11895">
    <property type="entry name" value="TRANSAMIDASE"/>
    <property type="match status" value="1"/>
</dbReference>
<comment type="caution">
    <text evidence="3">The sequence shown here is derived from an EMBL/GenBank/DDBJ whole genome shotgun (WGS) entry which is preliminary data.</text>
</comment>
<gene>
    <name evidence="3" type="ORF">ACFQGD_13850</name>
</gene>
<sequence>MDTQELMYAGLAKQAHLVATGEVSSLELTEAVLARINRLNPELNAFRTVLADAALAEAARLDDVPAGERGPLHGVPVAIKDEIDVEGAVTTFGGLANRTPATADAEVVRKLRVAGAVIVGKTTMPEFGQWPFTESAAYGATRNPWDTTRTPGGSSGGSAAAVASGMVAAALGGDGGGSIRIPSACCGLFGLKPQRGRVSTAPHRDLWLTLGTSGPLTRGVADSALFYDAIRGTVDVDRWHAEEPRMTFAEAAATPPGKLRIGYSATPAVRGLRPEAQHVAALADTAAALRELGHDVREIHPRYPDATAMFTPQYYGGVRDEAKLVERPDLLERRTKQTLALAKLMPERAIQWSVANTDRFAAKVNRIFDDVDLLLTPTIAHRPRRIGALDGANTLTAQLRALPMIAYTALWNVAGNPAAAVPAGFGADGLPLSVQLVGRPHDEVSILRVAAQLETARPWAHHRPSLG</sequence>
<accession>A0ABW2BZY4</accession>
<dbReference type="SUPFAM" id="SSF75304">
    <property type="entry name" value="Amidase signature (AS) enzymes"/>
    <property type="match status" value="1"/>
</dbReference>
<dbReference type="Proteomes" id="UP001596337">
    <property type="component" value="Unassembled WGS sequence"/>
</dbReference>
<name>A0ABW2BZY4_9PSEU</name>
<feature type="domain" description="Amidase" evidence="2">
    <location>
        <begin position="27"/>
        <end position="447"/>
    </location>
</feature>
<proteinExistence type="inferred from homology"/>
<evidence type="ECO:0000259" key="2">
    <source>
        <dbReference type="Pfam" id="PF01425"/>
    </source>
</evidence>
<dbReference type="PROSITE" id="PS00571">
    <property type="entry name" value="AMIDASES"/>
    <property type="match status" value="1"/>
</dbReference>
<dbReference type="EMBL" id="JBHSXX010000001">
    <property type="protein sequence ID" value="MFC6868223.1"/>
    <property type="molecule type" value="Genomic_DNA"/>
</dbReference>
<dbReference type="RefSeq" id="WP_345398085.1">
    <property type="nucleotide sequence ID" value="NZ_BAABLA010000028.1"/>
</dbReference>
<reference evidence="4" key="1">
    <citation type="journal article" date="2019" name="Int. J. Syst. Evol. Microbiol.">
        <title>The Global Catalogue of Microorganisms (GCM) 10K type strain sequencing project: providing services to taxonomists for standard genome sequencing and annotation.</title>
        <authorList>
            <consortium name="The Broad Institute Genomics Platform"/>
            <consortium name="The Broad Institute Genome Sequencing Center for Infectious Disease"/>
            <person name="Wu L."/>
            <person name="Ma J."/>
        </authorList>
    </citation>
    <scope>NUCLEOTIDE SEQUENCE [LARGE SCALE GENOMIC DNA]</scope>
    <source>
        <strain evidence="4">KCTC 32255</strain>
    </source>
</reference>
<dbReference type="PANTHER" id="PTHR11895:SF7">
    <property type="entry name" value="GLUTAMYL-TRNA(GLN) AMIDOTRANSFERASE SUBUNIT A, MITOCHONDRIAL"/>
    <property type="match status" value="1"/>
</dbReference>
<dbReference type="InterPro" id="IPR000120">
    <property type="entry name" value="Amidase"/>
</dbReference>
<evidence type="ECO:0000313" key="3">
    <source>
        <dbReference type="EMBL" id="MFC6868223.1"/>
    </source>
</evidence>